<comment type="function">
    <text evidence="3 12">Involved in coproporphyrin-dependent heme b biosynthesis. Catalyzes the oxidation of coproporphyrinogen III to coproporphyrin III.</text>
</comment>
<dbReference type="Gene3D" id="3.50.50.60">
    <property type="entry name" value="FAD/NAD(P)-binding domain"/>
    <property type="match status" value="1"/>
</dbReference>
<protein>
    <recommendedName>
        <fullName evidence="7 12">Coproporphyrinogen III oxidase</fullName>
        <ecNumber evidence="6 12">1.3.3.15</ecNumber>
    </recommendedName>
</protein>
<comment type="similarity">
    <text evidence="5 12">Belongs to the protoporphyrinogen/coproporphyrinogen oxidase family. Coproporphyrinogen III oxidase subfamily.</text>
</comment>
<reference evidence="14 15" key="1">
    <citation type="submission" date="2018-08" db="EMBL/GenBank/DDBJ databases">
        <title>Sequencing the genomes of 1000 actinobacteria strains.</title>
        <authorList>
            <person name="Klenk H.-P."/>
        </authorList>
    </citation>
    <scope>NUCLEOTIDE SEQUENCE [LARGE SCALE GENOMIC DNA]</scope>
    <source>
        <strain evidence="14 15">DSM 22891</strain>
    </source>
</reference>
<dbReference type="GO" id="GO:0005737">
    <property type="term" value="C:cytoplasm"/>
    <property type="evidence" value="ECO:0007669"/>
    <property type="project" value="UniProtKB-SubCell"/>
</dbReference>
<comment type="catalytic activity">
    <reaction evidence="1">
        <text>coproporphyrinogen III + 3 O2 = coproporphyrin III + 3 H2O2</text>
        <dbReference type="Rhea" id="RHEA:43436"/>
        <dbReference type="ChEBI" id="CHEBI:15379"/>
        <dbReference type="ChEBI" id="CHEBI:16240"/>
        <dbReference type="ChEBI" id="CHEBI:57309"/>
        <dbReference type="ChEBI" id="CHEBI:131725"/>
        <dbReference type="EC" id="1.3.3.15"/>
    </reaction>
    <physiologicalReaction direction="left-to-right" evidence="1">
        <dbReference type="Rhea" id="RHEA:43437"/>
    </physiologicalReaction>
</comment>
<comment type="caution">
    <text evidence="14">The sequence shown here is derived from an EMBL/GenBank/DDBJ whole genome shotgun (WGS) entry which is preliminary data.</text>
</comment>
<dbReference type="Gene3D" id="1.10.3110.10">
    <property type="entry name" value="protoporphyrinogen ix oxidase, domain 3"/>
    <property type="match status" value="1"/>
</dbReference>
<keyword evidence="9 12" id="KW-0274">FAD</keyword>
<dbReference type="SUPFAM" id="SSF54373">
    <property type="entry name" value="FAD-linked reductases, C-terminal domain"/>
    <property type="match status" value="1"/>
</dbReference>
<evidence type="ECO:0000313" key="15">
    <source>
        <dbReference type="Proteomes" id="UP000256485"/>
    </source>
</evidence>
<dbReference type="PANTHER" id="PTHR42923:SF3">
    <property type="entry name" value="PROTOPORPHYRINOGEN OXIDASE"/>
    <property type="match status" value="1"/>
</dbReference>
<evidence type="ECO:0000256" key="4">
    <source>
        <dbReference type="ARBA" id="ARBA00004744"/>
    </source>
</evidence>
<dbReference type="InterPro" id="IPR050464">
    <property type="entry name" value="Zeta_carotene_desat/Oxidored"/>
</dbReference>
<dbReference type="SUPFAM" id="SSF51905">
    <property type="entry name" value="FAD/NAD(P)-binding domain"/>
    <property type="match status" value="1"/>
</dbReference>
<evidence type="ECO:0000256" key="6">
    <source>
        <dbReference type="ARBA" id="ARBA00012402"/>
    </source>
</evidence>
<dbReference type="InterPro" id="IPR036188">
    <property type="entry name" value="FAD/NAD-bd_sf"/>
</dbReference>
<accession>A0A3D9V8U0</accession>
<evidence type="ECO:0000256" key="8">
    <source>
        <dbReference type="ARBA" id="ARBA00022630"/>
    </source>
</evidence>
<comment type="pathway">
    <text evidence="4 12">Porphyrin-containing compound metabolism; protoheme biosynthesis.</text>
</comment>
<dbReference type="PANTHER" id="PTHR42923">
    <property type="entry name" value="PROTOPORPHYRINOGEN OXIDASE"/>
    <property type="match status" value="1"/>
</dbReference>
<proteinExistence type="inferred from homology"/>
<dbReference type="Proteomes" id="UP000256485">
    <property type="component" value="Unassembled WGS sequence"/>
</dbReference>
<gene>
    <name evidence="14" type="ORF">DFJ64_3653</name>
</gene>
<keyword evidence="11 12" id="KW-0350">Heme biosynthesis</keyword>
<evidence type="ECO:0000256" key="7">
    <source>
        <dbReference type="ARBA" id="ARBA00019046"/>
    </source>
</evidence>
<evidence type="ECO:0000256" key="5">
    <source>
        <dbReference type="ARBA" id="ARBA00008310"/>
    </source>
</evidence>
<evidence type="ECO:0000313" key="14">
    <source>
        <dbReference type="EMBL" id="REF38182.1"/>
    </source>
</evidence>
<dbReference type="UniPathway" id="UPA00252"/>
<evidence type="ECO:0000256" key="9">
    <source>
        <dbReference type="ARBA" id="ARBA00022827"/>
    </source>
</evidence>
<dbReference type="AlphaFoldDB" id="A0A3D9V8U0"/>
<dbReference type="InterPro" id="IPR002937">
    <property type="entry name" value="Amino_oxidase"/>
</dbReference>
<evidence type="ECO:0000256" key="11">
    <source>
        <dbReference type="ARBA" id="ARBA00023133"/>
    </source>
</evidence>
<dbReference type="Pfam" id="PF01593">
    <property type="entry name" value="Amino_oxidase"/>
    <property type="match status" value="1"/>
</dbReference>
<dbReference type="OrthoDB" id="4496419at2"/>
<dbReference type="NCBIfam" id="TIGR00562">
    <property type="entry name" value="proto_IX_ox"/>
    <property type="match status" value="1"/>
</dbReference>
<keyword evidence="12" id="KW-0963">Cytoplasm</keyword>
<dbReference type="EC" id="1.3.3.15" evidence="6 12"/>
<evidence type="ECO:0000256" key="12">
    <source>
        <dbReference type="RuleBase" id="RU364052"/>
    </source>
</evidence>
<keyword evidence="15" id="KW-1185">Reference proteome</keyword>
<dbReference type="GO" id="GO:0004729">
    <property type="term" value="F:oxygen-dependent protoporphyrinogen oxidase activity"/>
    <property type="evidence" value="ECO:0007669"/>
    <property type="project" value="UniProtKB-UniRule"/>
</dbReference>
<evidence type="ECO:0000259" key="13">
    <source>
        <dbReference type="Pfam" id="PF01593"/>
    </source>
</evidence>
<evidence type="ECO:0000256" key="10">
    <source>
        <dbReference type="ARBA" id="ARBA00023002"/>
    </source>
</evidence>
<sequence>MAHVVVVGGGITGVSAAWFLRQAGGDDLAITLVEASARLGGKLQTVEVGDVPVDTGAEAMLNRRPEAVDLARAVGLEARLRYPGTTSSSIWSYGALRPVPIGTVMGVPADLAAVESSGVLSPDGVARVARDLELPGPGLDGDVSVGQYATERLGREIVDRLIEPLLGGVYAGHADQLSLRATMPQLVPFLRKDPSLVRAAARAKATAAAASASSASASSSDQPVFAGLDGGVGGLVPAVATAAKATVRVNATVRELRRTTTGWRLVVGSTTDSEVVHADGVVLACPAPAASRLLSDVAPGAAADLAGIEYASMATIVLTFPRSAFPSPLTGSGFLVPPVERRLIKAATFSSRKWPWLAERAPEIEVVRCSVGRHGETDDLDRDDADLVRGALTDLRDVTGVTGRPLASHVTRWRGGLPQYAVGHHDRVARIRAAVAALPGLAVAGAAYEGLGIPACVASARQAATQVLGALTSPERMQA</sequence>
<dbReference type="RefSeq" id="WP_115851519.1">
    <property type="nucleotide sequence ID" value="NZ_QTUC01000001.1"/>
</dbReference>
<organism evidence="14 15">
    <name type="scientific">Thermasporomyces composti</name>
    <dbReference type="NCBI Taxonomy" id="696763"/>
    <lineage>
        <taxon>Bacteria</taxon>
        <taxon>Bacillati</taxon>
        <taxon>Actinomycetota</taxon>
        <taxon>Actinomycetes</taxon>
        <taxon>Propionibacteriales</taxon>
        <taxon>Nocardioidaceae</taxon>
        <taxon>Thermasporomyces</taxon>
    </lineage>
</organism>
<keyword evidence="10 12" id="KW-0560">Oxidoreductase</keyword>
<dbReference type="InterPro" id="IPR004572">
    <property type="entry name" value="Protoporphyrinogen_oxidase"/>
</dbReference>
<evidence type="ECO:0000256" key="2">
    <source>
        <dbReference type="ARBA" id="ARBA00001974"/>
    </source>
</evidence>
<dbReference type="Gene3D" id="3.90.660.20">
    <property type="entry name" value="Protoporphyrinogen oxidase, mitochondrial, domain 2"/>
    <property type="match status" value="1"/>
</dbReference>
<evidence type="ECO:0000256" key="3">
    <source>
        <dbReference type="ARBA" id="ARBA00002185"/>
    </source>
</evidence>
<keyword evidence="8 12" id="KW-0285">Flavoprotein</keyword>
<feature type="domain" description="Amine oxidase" evidence="13">
    <location>
        <begin position="11"/>
        <end position="468"/>
    </location>
</feature>
<dbReference type="EMBL" id="QTUC01000001">
    <property type="protein sequence ID" value="REF38182.1"/>
    <property type="molecule type" value="Genomic_DNA"/>
</dbReference>
<comment type="cofactor">
    <cofactor evidence="2 12">
        <name>FAD</name>
        <dbReference type="ChEBI" id="CHEBI:57692"/>
    </cofactor>
</comment>
<dbReference type="GO" id="GO:0006783">
    <property type="term" value="P:heme biosynthetic process"/>
    <property type="evidence" value="ECO:0007669"/>
    <property type="project" value="UniProtKB-UniRule"/>
</dbReference>
<name>A0A3D9V8U0_THECX</name>
<comment type="subcellular location">
    <subcellularLocation>
        <location evidence="12">Cytoplasm</location>
    </subcellularLocation>
</comment>
<evidence type="ECO:0000256" key="1">
    <source>
        <dbReference type="ARBA" id="ARBA00001755"/>
    </source>
</evidence>